<dbReference type="Proteomes" id="UP000028045">
    <property type="component" value="Unassembled WGS sequence"/>
</dbReference>
<name>A0A084AYC2_STACB</name>
<accession>A0A084AYC2</accession>
<dbReference type="HOGENOM" id="CLU_1750882_0_0_1"/>
<reference evidence="2 3" key="1">
    <citation type="journal article" date="2014" name="BMC Genomics">
        <title>Comparative genome sequencing reveals chemotype-specific gene clusters in the toxigenic black mold Stachybotrys.</title>
        <authorList>
            <person name="Semeiks J."/>
            <person name="Borek D."/>
            <person name="Otwinowski Z."/>
            <person name="Grishin N.V."/>
        </authorList>
    </citation>
    <scope>NUCLEOTIDE SEQUENCE [LARGE SCALE GENOMIC DNA]</scope>
    <source>
        <strain evidence="3">CBS 109288 / IBT 7711</strain>
    </source>
</reference>
<evidence type="ECO:0000313" key="2">
    <source>
        <dbReference type="EMBL" id="KEY70301.1"/>
    </source>
</evidence>
<organism evidence="2 3">
    <name type="scientific">Stachybotrys chartarum (strain CBS 109288 / IBT 7711)</name>
    <name type="common">Toxic black mold</name>
    <name type="synonym">Stilbospora chartarum</name>
    <dbReference type="NCBI Taxonomy" id="1280523"/>
    <lineage>
        <taxon>Eukaryota</taxon>
        <taxon>Fungi</taxon>
        <taxon>Dikarya</taxon>
        <taxon>Ascomycota</taxon>
        <taxon>Pezizomycotina</taxon>
        <taxon>Sordariomycetes</taxon>
        <taxon>Hypocreomycetidae</taxon>
        <taxon>Hypocreales</taxon>
        <taxon>Stachybotryaceae</taxon>
        <taxon>Stachybotrys</taxon>
    </lineage>
</organism>
<feature type="compositionally biased region" description="Polar residues" evidence="1">
    <location>
        <begin position="124"/>
        <end position="136"/>
    </location>
</feature>
<dbReference type="AlphaFoldDB" id="A0A084AYC2"/>
<feature type="region of interest" description="Disordered" evidence="1">
    <location>
        <begin position="117"/>
        <end position="149"/>
    </location>
</feature>
<protein>
    <submittedName>
        <fullName evidence="2">Uncharacterized protein</fullName>
    </submittedName>
</protein>
<sequence length="149" mass="15888">MNEKETCQDADDIGSSSLAVITCFGGRCIHVITGGWADGVGQSVASPSWAVFRILPCPPPQGCVLCNNNNKSNPSAPKCEWSSAPSLGDSVLWSSMCSKQPREAPRAAVTHAVPTHPERLAASNRHSSPFLATSEQPGARVRSENRSEW</sequence>
<evidence type="ECO:0000256" key="1">
    <source>
        <dbReference type="SAM" id="MobiDB-lite"/>
    </source>
</evidence>
<gene>
    <name evidence="2" type="ORF">S7711_11101</name>
</gene>
<evidence type="ECO:0000313" key="3">
    <source>
        <dbReference type="Proteomes" id="UP000028045"/>
    </source>
</evidence>
<proteinExistence type="predicted"/>
<dbReference type="EMBL" id="KL648455">
    <property type="protein sequence ID" value="KEY70301.1"/>
    <property type="molecule type" value="Genomic_DNA"/>
</dbReference>
<keyword evidence="3" id="KW-1185">Reference proteome</keyword>